<gene>
    <name evidence="12" type="ORF">METZ01_LOCUS512406</name>
</gene>
<evidence type="ECO:0000313" key="12">
    <source>
        <dbReference type="EMBL" id="SVE59552.1"/>
    </source>
</evidence>
<comment type="subcellular location">
    <subcellularLocation>
        <location evidence="2">Membrane</location>
    </subcellularLocation>
</comment>
<dbReference type="InterPro" id="IPR001295">
    <property type="entry name" value="Dihydroorotate_DH_CS"/>
</dbReference>
<evidence type="ECO:0000256" key="6">
    <source>
        <dbReference type="ARBA" id="ARBA00022630"/>
    </source>
</evidence>
<dbReference type="PANTHER" id="PTHR48109:SF4">
    <property type="entry name" value="DIHYDROOROTATE DEHYDROGENASE (QUINONE), MITOCHONDRIAL"/>
    <property type="match status" value="1"/>
</dbReference>
<dbReference type="PANTHER" id="PTHR48109">
    <property type="entry name" value="DIHYDROOROTATE DEHYDROGENASE (QUINONE), MITOCHONDRIAL-RELATED"/>
    <property type="match status" value="1"/>
</dbReference>
<dbReference type="EMBL" id="UINC01228299">
    <property type="protein sequence ID" value="SVE59552.1"/>
    <property type="molecule type" value="Genomic_DNA"/>
</dbReference>
<sequence length="202" mass="22492">MYFLADRITKVLRLLPSEASHKIALSGLKVAYSLGFSKESQNSDSANRILNLEFPNRVGLAAGMDKNGDYIDSLASLGFGFLEIGTVTPKPQVGNSKPRLFRLKSQSSLINRMGFNNKGVDYVVSKIKKRKSKAIIGISIGKNFDTPIERAEEDYLECLFKAYEFSDYIALNISSPNTNNLRNLEKPRRLVKLIALIKGAQE</sequence>
<accession>A0A383ERG6</accession>
<evidence type="ECO:0000256" key="2">
    <source>
        <dbReference type="ARBA" id="ARBA00004370"/>
    </source>
</evidence>
<evidence type="ECO:0000256" key="5">
    <source>
        <dbReference type="ARBA" id="ARBA00012791"/>
    </source>
</evidence>
<comment type="pathway">
    <text evidence="3">Pyrimidine metabolism; UMP biosynthesis via de novo pathway; orotate from (S)-dihydroorotate (quinone route): step 1/1.</text>
</comment>
<dbReference type="UniPathway" id="UPA00070">
    <property type="reaction ID" value="UER00946"/>
</dbReference>
<evidence type="ECO:0000256" key="3">
    <source>
        <dbReference type="ARBA" id="ARBA00005161"/>
    </source>
</evidence>
<dbReference type="GO" id="GO:0006207">
    <property type="term" value="P:'de novo' pyrimidine nucleobase biosynthetic process"/>
    <property type="evidence" value="ECO:0007669"/>
    <property type="project" value="InterPro"/>
</dbReference>
<proteinExistence type="inferred from homology"/>
<keyword evidence="9" id="KW-0472">Membrane</keyword>
<dbReference type="InterPro" id="IPR013785">
    <property type="entry name" value="Aldolase_TIM"/>
</dbReference>
<dbReference type="GO" id="GO:0005737">
    <property type="term" value="C:cytoplasm"/>
    <property type="evidence" value="ECO:0007669"/>
    <property type="project" value="InterPro"/>
</dbReference>
<dbReference type="InterPro" id="IPR005720">
    <property type="entry name" value="Dihydroorotate_DH_cat"/>
</dbReference>
<evidence type="ECO:0000256" key="7">
    <source>
        <dbReference type="ARBA" id="ARBA00022643"/>
    </source>
</evidence>
<dbReference type="Gene3D" id="3.20.20.70">
    <property type="entry name" value="Aldolase class I"/>
    <property type="match status" value="1"/>
</dbReference>
<dbReference type="GO" id="GO:0044205">
    <property type="term" value="P:'de novo' UMP biosynthetic process"/>
    <property type="evidence" value="ECO:0007669"/>
    <property type="project" value="UniProtKB-UniPathway"/>
</dbReference>
<dbReference type="EC" id="1.3.5.2" evidence="5"/>
<keyword evidence="6" id="KW-0285">Flavoprotein</keyword>
<evidence type="ECO:0000256" key="1">
    <source>
        <dbReference type="ARBA" id="ARBA00001917"/>
    </source>
</evidence>
<reference evidence="12" key="1">
    <citation type="submission" date="2018-05" db="EMBL/GenBank/DDBJ databases">
        <authorList>
            <person name="Lanie J.A."/>
            <person name="Ng W.-L."/>
            <person name="Kazmierczak K.M."/>
            <person name="Andrzejewski T.M."/>
            <person name="Davidsen T.M."/>
            <person name="Wayne K.J."/>
            <person name="Tettelin H."/>
            <person name="Glass J.I."/>
            <person name="Rusch D."/>
            <person name="Podicherti R."/>
            <person name="Tsui H.-C.T."/>
            <person name="Winkler M.E."/>
        </authorList>
    </citation>
    <scope>NUCLEOTIDE SEQUENCE</scope>
</reference>
<keyword evidence="7" id="KW-0288">FMN</keyword>
<feature type="non-terminal residue" evidence="12">
    <location>
        <position position="202"/>
    </location>
</feature>
<evidence type="ECO:0000256" key="10">
    <source>
        <dbReference type="ARBA" id="ARBA00048639"/>
    </source>
</evidence>
<dbReference type="SUPFAM" id="SSF51395">
    <property type="entry name" value="FMN-linked oxidoreductases"/>
    <property type="match status" value="1"/>
</dbReference>
<comment type="similarity">
    <text evidence="4">Belongs to the dihydroorotate dehydrogenase family. Type 2 subfamily.</text>
</comment>
<dbReference type="InterPro" id="IPR050074">
    <property type="entry name" value="DHO_dehydrogenase"/>
</dbReference>
<dbReference type="GO" id="GO:0106430">
    <property type="term" value="F:dihydroorotate dehydrogenase (quinone) activity"/>
    <property type="evidence" value="ECO:0007669"/>
    <property type="project" value="UniProtKB-EC"/>
</dbReference>
<protein>
    <recommendedName>
        <fullName evidence="5">dihydroorotate dehydrogenase (quinone)</fullName>
        <ecNumber evidence="5">1.3.5.2</ecNumber>
    </recommendedName>
</protein>
<evidence type="ECO:0000259" key="11">
    <source>
        <dbReference type="Pfam" id="PF01180"/>
    </source>
</evidence>
<dbReference type="CDD" id="cd04738">
    <property type="entry name" value="DHOD_2_like"/>
    <property type="match status" value="1"/>
</dbReference>
<comment type="catalytic activity">
    <reaction evidence="10">
        <text>(S)-dihydroorotate + a quinone = orotate + a quinol</text>
        <dbReference type="Rhea" id="RHEA:30187"/>
        <dbReference type="ChEBI" id="CHEBI:24646"/>
        <dbReference type="ChEBI" id="CHEBI:30839"/>
        <dbReference type="ChEBI" id="CHEBI:30864"/>
        <dbReference type="ChEBI" id="CHEBI:132124"/>
        <dbReference type="EC" id="1.3.5.2"/>
    </reaction>
</comment>
<name>A0A383ERG6_9ZZZZ</name>
<dbReference type="NCBIfam" id="TIGR01036">
    <property type="entry name" value="pyrD_sub2"/>
    <property type="match status" value="1"/>
</dbReference>
<dbReference type="AlphaFoldDB" id="A0A383ERG6"/>
<organism evidence="12">
    <name type="scientific">marine metagenome</name>
    <dbReference type="NCBI Taxonomy" id="408172"/>
    <lineage>
        <taxon>unclassified sequences</taxon>
        <taxon>metagenomes</taxon>
        <taxon>ecological metagenomes</taxon>
    </lineage>
</organism>
<feature type="domain" description="Dihydroorotate dehydrogenase catalytic" evidence="11">
    <location>
        <begin position="48"/>
        <end position="193"/>
    </location>
</feature>
<evidence type="ECO:0000256" key="9">
    <source>
        <dbReference type="ARBA" id="ARBA00023136"/>
    </source>
</evidence>
<dbReference type="Pfam" id="PF01180">
    <property type="entry name" value="DHO_dh"/>
    <property type="match status" value="1"/>
</dbReference>
<dbReference type="InterPro" id="IPR005719">
    <property type="entry name" value="Dihydroorotate_DH_2"/>
</dbReference>
<evidence type="ECO:0000256" key="8">
    <source>
        <dbReference type="ARBA" id="ARBA00023002"/>
    </source>
</evidence>
<comment type="cofactor">
    <cofactor evidence="1">
        <name>FMN</name>
        <dbReference type="ChEBI" id="CHEBI:58210"/>
    </cofactor>
</comment>
<keyword evidence="8" id="KW-0560">Oxidoreductase</keyword>
<dbReference type="PROSITE" id="PS00911">
    <property type="entry name" value="DHODEHASE_1"/>
    <property type="match status" value="1"/>
</dbReference>
<evidence type="ECO:0000256" key="4">
    <source>
        <dbReference type="ARBA" id="ARBA00005359"/>
    </source>
</evidence>
<dbReference type="GO" id="GO:0005886">
    <property type="term" value="C:plasma membrane"/>
    <property type="evidence" value="ECO:0007669"/>
    <property type="project" value="TreeGrafter"/>
</dbReference>